<evidence type="ECO:0000313" key="2">
    <source>
        <dbReference type="EMBL" id="AWK89903.1"/>
    </source>
</evidence>
<dbReference type="OrthoDB" id="9770040at2"/>
<dbReference type="RefSeq" id="WP_109333666.1">
    <property type="nucleotide sequence ID" value="NZ_CP029358.1"/>
</dbReference>
<feature type="transmembrane region" description="Helical" evidence="1">
    <location>
        <begin position="372"/>
        <end position="396"/>
    </location>
</feature>
<feature type="transmembrane region" description="Helical" evidence="1">
    <location>
        <begin position="98"/>
        <end position="116"/>
    </location>
</feature>
<sequence>MSLHSISPTDRTDADPLPVLFRYGFRPFFLAAGLSAAGFLAAWLAVLVTGTWPDGPIGPSIWHAHEMLFGFSAAAVAGFLLTAVPSWTGTVALSGRPLMLLAVLWLAGRVAVFPWAGVPAPAAALLDLAFFPALGVALARPLIRAGKLRNSAFLVLLVLLFLANLLIHLEWMAVLEDGGARGLALAIGVVLMMVAVIGGRILPAFTRNGLAAQRIPATVVSRPWVERVTLASTAALIPATVLIPDAVATGLLALVAAAAHGVRLFGWQGWKARRQPILWVLHVGYLWVVAGLALTGLHLVGDVVPASSGIHALTAGAFGTMILAVMSRAALGHTGRPLVAAPLTVGAYWLVTAAALLRVASPLLPAGLVWPALLAAGVVWVAAFALFLAVYAPILLTPRADGRPG</sequence>
<feature type="transmembrane region" description="Helical" evidence="1">
    <location>
        <begin position="151"/>
        <end position="171"/>
    </location>
</feature>
<name>A0A2S2CZF5_9PROT</name>
<organism evidence="2 3">
    <name type="scientific">Azospirillum thermophilum</name>
    <dbReference type="NCBI Taxonomy" id="2202148"/>
    <lineage>
        <taxon>Bacteria</taxon>
        <taxon>Pseudomonadati</taxon>
        <taxon>Pseudomonadota</taxon>
        <taxon>Alphaproteobacteria</taxon>
        <taxon>Rhodospirillales</taxon>
        <taxon>Azospirillaceae</taxon>
        <taxon>Azospirillum</taxon>
    </lineage>
</organism>
<keyword evidence="1" id="KW-0812">Transmembrane</keyword>
<dbReference type="KEGG" id="azz:DEW08_28210"/>
<keyword evidence="3" id="KW-1185">Reference proteome</keyword>
<geneLocation type="plasmid" evidence="2 3">
    <name>unnamed3</name>
</geneLocation>
<feature type="transmembrane region" description="Helical" evidence="1">
    <location>
        <begin position="338"/>
        <end position="360"/>
    </location>
</feature>
<keyword evidence="1" id="KW-0472">Membrane</keyword>
<dbReference type="Pfam" id="PF05940">
    <property type="entry name" value="NnrS"/>
    <property type="match status" value="1"/>
</dbReference>
<dbReference type="Proteomes" id="UP000245629">
    <property type="component" value="Plasmid unnamed3"/>
</dbReference>
<accession>A0A2S2CZF5</accession>
<feature type="transmembrane region" description="Helical" evidence="1">
    <location>
        <begin position="68"/>
        <end position="86"/>
    </location>
</feature>
<dbReference type="AlphaFoldDB" id="A0A2S2CZF5"/>
<feature type="transmembrane region" description="Helical" evidence="1">
    <location>
        <begin position="224"/>
        <end position="241"/>
    </location>
</feature>
<feature type="transmembrane region" description="Helical" evidence="1">
    <location>
        <begin position="247"/>
        <end position="265"/>
    </location>
</feature>
<protein>
    <submittedName>
        <fullName evidence="2">NnrS family protein</fullName>
    </submittedName>
</protein>
<feature type="transmembrane region" description="Helical" evidence="1">
    <location>
        <begin position="122"/>
        <end position="139"/>
    </location>
</feature>
<feature type="transmembrane region" description="Helical" evidence="1">
    <location>
        <begin position="277"/>
        <end position="300"/>
    </location>
</feature>
<keyword evidence="2" id="KW-0614">Plasmid</keyword>
<feature type="transmembrane region" description="Helical" evidence="1">
    <location>
        <begin position="183"/>
        <end position="203"/>
    </location>
</feature>
<dbReference type="EMBL" id="CP029358">
    <property type="protein sequence ID" value="AWK89903.1"/>
    <property type="molecule type" value="Genomic_DNA"/>
</dbReference>
<dbReference type="InterPro" id="IPR010266">
    <property type="entry name" value="NnrS"/>
</dbReference>
<evidence type="ECO:0000313" key="3">
    <source>
        <dbReference type="Proteomes" id="UP000245629"/>
    </source>
</evidence>
<feature type="transmembrane region" description="Helical" evidence="1">
    <location>
        <begin position="28"/>
        <end position="48"/>
    </location>
</feature>
<proteinExistence type="predicted"/>
<feature type="transmembrane region" description="Helical" evidence="1">
    <location>
        <begin position="306"/>
        <end position="326"/>
    </location>
</feature>
<evidence type="ECO:0000256" key="1">
    <source>
        <dbReference type="SAM" id="Phobius"/>
    </source>
</evidence>
<keyword evidence="1" id="KW-1133">Transmembrane helix</keyword>
<reference evidence="3" key="1">
    <citation type="submission" date="2018-05" db="EMBL/GenBank/DDBJ databases">
        <title>Azospirillum thermophila sp. nov., a novel isolated from hot spring.</title>
        <authorList>
            <person name="Zhao Z."/>
        </authorList>
    </citation>
    <scope>NUCLEOTIDE SEQUENCE [LARGE SCALE GENOMIC DNA]</scope>
    <source>
        <strain evidence="3">CFH 70021</strain>
        <plasmid evidence="3">unnamed3</plasmid>
    </source>
</reference>
<gene>
    <name evidence="2" type="ORF">DEW08_28210</name>
</gene>